<feature type="compositionally biased region" description="Polar residues" evidence="1">
    <location>
        <begin position="764"/>
        <end position="776"/>
    </location>
</feature>
<feature type="compositionally biased region" description="Polar residues" evidence="1">
    <location>
        <begin position="581"/>
        <end position="594"/>
    </location>
</feature>
<dbReference type="Proteomes" id="UP001497392">
    <property type="component" value="Unassembled WGS sequence"/>
</dbReference>
<sequence length="886" mass="96161">MRRSSDDVPPELSHVPKQALEGYVRRRLLGLANMPCVAKSLNCPSEVICQALIQALEMGHLEREDSDPSQPGAAEWQLVFRHDCLNQGCPDMACRICAENPNRRCRGNFADKYLAGDVLKATCGAPIRVEIINRTTGDSASKQEYADVLLEMYILDGKAFAGLEESGQQHSEHAVDECMLLANNQGKVLLATDRNGEHNKLGMVLLHMHPTAGHSVLPGLNVTGSSEAILSGQKPPFRLLVRAMSKDTGARLSNIRFAVSEPFVVATQRTRTASKALIPNLSDAVGKLNGLGGMTVKKLLDLGHNVRESRSSVLSEVPLESASTVEDFKLLILWAEELPQRVEELKKVLRLNQNYLEARDHCMLAVGKDNRLRFWTNANVSNAGALFSANLGSIELDHPAALLEREGSVVRATLPNYLSCNQKEVLRRVQNEARKHWWREGHPGWGIWEFMEEDALHKNVHAQVGTEGCMRLPSNYFPEGVLNPIPRNTHSFGGFPSLSDKGSSGLMGLNALRNASGGAFSRPNLVFNTAQPQLQISTNPPAAAMPSTLWPQRFPGSGSPPSNLYMPSIPEPHQAPLPAQNGHSTLGESRNSDLMPSLGHNVMPSASESLLKPASFRRDRPPPPSPFAEEEPQSSDGTANNSASQGHDYSSMRSKQPLLSQRESEGDRHRSKRANVQAGQLQQKMSALMGRPLGDTELRAIFPSFSASMPGSAFSGLPQDVSLMRPMQQQGETAAQQDARELQAPPVSTPPSSATNSGDRPQRSQEGSAGISNPGLQVSLSQADIPDLDLDDFVGFLTNDRELNPEESDHFKSLFSGRLAGIDDPLPNMMLGGSRQGSALQSGFSYGKLLHSRGSEMGNSRPSSGLDNMSSLEEAMLGGTSKPPQS</sequence>
<feature type="compositionally biased region" description="Polar residues" evidence="1">
    <location>
        <begin position="727"/>
        <end position="736"/>
    </location>
</feature>
<protein>
    <submittedName>
        <fullName evidence="2">G5522 protein</fullName>
    </submittedName>
</protein>
<evidence type="ECO:0000256" key="1">
    <source>
        <dbReference type="SAM" id="MobiDB-lite"/>
    </source>
</evidence>
<feature type="region of interest" description="Disordered" evidence="1">
    <location>
        <begin position="537"/>
        <end position="683"/>
    </location>
</feature>
<dbReference type="EMBL" id="CAXHTA020000008">
    <property type="protein sequence ID" value="CAL5223064.1"/>
    <property type="molecule type" value="Genomic_DNA"/>
</dbReference>
<feature type="compositionally biased region" description="Polar residues" evidence="1">
    <location>
        <begin position="857"/>
        <end position="871"/>
    </location>
</feature>
<evidence type="ECO:0000313" key="3">
    <source>
        <dbReference type="Proteomes" id="UP001497392"/>
    </source>
</evidence>
<dbReference type="InterPro" id="IPR012416">
    <property type="entry name" value="CBP60"/>
</dbReference>
<feature type="region of interest" description="Disordered" evidence="1">
    <location>
        <begin position="851"/>
        <end position="886"/>
    </location>
</feature>
<evidence type="ECO:0000313" key="2">
    <source>
        <dbReference type="EMBL" id="CAL5223064.1"/>
    </source>
</evidence>
<keyword evidence="3" id="KW-1185">Reference proteome</keyword>
<reference evidence="2 3" key="1">
    <citation type="submission" date="2024-06" db="EMBL/GenBank/DDBJ databases">
        <authorList>
            <person name="Kraege A."/>
            <person name="Thomma B."/>
        </authorList>
    </citation>
    <scope>NUCLEOTIDE SEQUENCE [LARGE SCALE GENOMIC DNA]</scope>
</reference>
<feature type="compositionally biased region" description="Polar residues" evidence="1">
    <location>
        <begin position="634"/>
        <end position="661"/>
    </location>
</feature>
<feature type="region of interest" description="Disordered" evidence="1">
    <location>
        <begin position="727"/>
        <end position="776"/>
    </location>
</feature>
<comment type="caution">
    <text evidence="2">The sequence shown here is derived from an EMBL/GenBank/DDBJ whole genome shotgun (WGS) entry which is preliminary data.</text>
</comment>
<name>A0ABP1FVB4_9CHLO</name>
<organism evidence="2 3">
    <name type="scientific">Coccomyxa viridis</name>
    <dbReference type="NCBI Taxonomy" id="1274662"/>
    <lineage>
        <taxon>Eukaryota</taxon>
        <taxon>Viridiplantae</taxon>
        <taxon>Chlorophyta</taxon>
        <taxon>core chlorophytes</taxon>
        <taxon>Trebouxiophyceae</taxon>
        <taxon>Trebouxiophyceae incertae sedis</taxon>
        <taxon>Coccomyxaceae</taxon>
        <taxon>Coccomyxa</taxon>
    </lineage>
</organism>
<accession>A0ABP1FVB4</accession>
<gene>
    <name evidence="2" type="primary">g5522</name>
    <name evidence="2" type="ORF">VP750_LOCUS4723</name>
</gene>
<dbReference type="PANTHER" id="PTHR31713:SF96">
    <property type="entry name" value="OS02G0562300 PROTEIN"/>
    <property type="match status" value="1"/>
</dbReference>
<feature type="compositionally biased region" description="Low complexity" evidence="1">
    <location>
        <begin position="744"/>
        <end position="757"/>
    </location>
</feature>
<proteinExistence type="predicted"/>
<dbReference type="PANTHER" id="PTHR31713">
    <property type="entry name" value="OS02G0177800 PROTEIN"/>
    <property type="match status" value="1"/>
</dbReference>